<evidence type="ECO:0000313" key="8">
    <source>
        <dbReference type="EMBL" id="KAG6416266.1"/>
    </source>
</evidence>
<protein>
    <recommendedName>
        <fullName evidence="7">MSP domain-containing protein</fullName>
    </recommendedName>
</protein>
<dbReference type="PANTHER" id="PTHR10809:SF6">
    <property type="entry name" value="AT11025P-RELATED"/>
    <property type="match status" value="1"/>
</dbReference>
<proteinExistence type="inferred from homology"/>
<comment type="subcellular location">
    <subcellularLocation>
        <location evidence="1">Membrane</location>
        <topology evidence="1">Single-pass type IV membrane protein</topology>
    </subcellularLocation>
</comment>
<dbReference type="GO" id="GO:0061817">
    <property type="term" value="P:endoplasmic reticulum-plasma membrane tethering"/>
    <property type="evidence" value="ECO:0007669"/>
    <property type="project" value="TreeGrafter"/>
</dbReference>
<dbReference type="InterPro" id="IPR008962">
    <property type="entry name" value="PapD-like_sf"/>
</dbReference>
<dbReference type="InterPro" id="IPR016763">
    <property type="entry name" value="VAP"/>
</dbReference>
<name>A0A8X8XRN1_SALSN</name>
<keyword evidence="3 6" id="KW-0812">Transmembrane</keyword>
<evidence type="ECO:0000313" key="9">
    <source>
        <dbReference type="Proteomes" id="UP000298416"/>
    </source>
</evidence>
<evidence type="ECO:0000256" key="3">
    <source>
        <dbReference type="ARBA" id="ARBA00022692"/>
    </source>
</evidence>
<dbReference type="PIRSF" id="PIRSF019693">
    <property type="entry name" value="VAMP-associated"/>
    <property type="match status" value="1"/>
</dbReference>
<dbReference type="EMBL" id="PNBA02000008">
    <property type="protein sequence ID" value="KAG6416266.1"/>
    <property type="molecule type" value="Genomic_DNA"/>
</dbReference>
<evidence type="ECO:0000256" key="5">
    <source>
        <dbReference type="ARBA" id="ARBA00023136"/>
    </source>
</evidence>
<dbReference type="Proteomes" id="UP000298416">
    <property type="component" value="Unassembled WGS sequence"/>
</dbReference>
<dbReference type="OrthoDB" id="264603at2759"/>
<keyword evidence="9" id="KW-1185">Reference proteome</keyword>
<evidence type="ECO:0000256" key="2">
    <source>
        <dbReference type="ARBA" id="ARBA00008932"/>
    </source>
</evidence>
<dbReference type="Pfam" id="PF00635">
    <property type="entry name" value="Motile_Sperm"/>
    <property type="match status" value="1"/>
</dbReference>
<evidence type="ECO:0000256" key="6">
    <source>
        <dbReference type="SAM" id="Phobius"/>
    </source>
</evidence>
<organism evidence="8">
    <name type="scientific">Salvia splendens</name>
    <name type="common">Scarlet sage</name>
    <dbReference type="NCBI Taxonomy" id="180675"/>
    <lineage>
        <taxon>Eukaryota</taxon>
        <taxon>Viridiplantae</taxon>
        <taxon>Streptophyta</taxon>
        <taxon>Embryophyta</taxon>
        <taxon>Tracheophyta</taxon>
        <taxon>Spermatophyta</taxon>
        <taxon>Magnoliopsida</taxon>
        <taxon>eudicotyledons</taxon>
        <taxon>Gunneridae</taxon>
        <taxon>Pentapetalae</taxon>
        <taxon>asterids</taxon>
        <taxon>lamiids</taxon>
        <taxon>Lamiales</taxon>
        <taxon>Lamiaceae</taxon>
        <taxon>Nepetoideae</taxon>
        <taxon>Mentheae</taxon>
        <taxon>Salviinae</taxon>
        <taxon>Salvia</taxon>
        <taxon>Salvia subgen. Calosphace</taxon>
        <taxon>core Calosphace</taxon>
    </lineage>
</organism>
<comment type="caution">
    <text evidence="8">The sequence shown here is derived from an EMBL/GenBank/DDBJ whole genome shotgun (WGS) entry which is preliminary data.</text>
</comment>
<dbReference type="PROSITE" id="PS50202">
    <property type="entry name" value="MSP"/>
    <property type="match status" value="1"/>
</dbReference>
<keyword evidence="4 6" id="KW-1133">Transmembrane helix</keyword>
<dbReference type="PANTHER" id="PTHR10809">
    <property type="entry name" value="VESICLE-ASSOCIATED MEMBRANE PROTEIN-ASSOCIATED PROTEIN"/>
    <property type="match status" value="1"/>
</dbReference>
<feature type="domain" description="MSP" evidence="7">
    <location>
        <begin position="6"/>
        <end position="125"/>
    </location>
</feature>
<dbReference type="AlphaFoldDB" id="A0A8X8XRN1"/>
<dbReference type="InterPro" id="IPR000535">
    <property type="entry name" value="MSP_dom"/>
</dbReference>
<dbReference type="GO" id="GO:0090158">
    <property type="term" value="P:endoplasmic reticulum membrane organization"/>
    <property type="evidence" value="ECO:0007669"/>
    <property type="project" value="TreeGrafter"/>
</dbReference>
<dbReference type="InterPro" id="IPR013783">
    <property type="entry name" value="Ig-like_fold"/>
</dbReference>
<sequence length="206" mass="22258">MSTGELLNVDPVEMKFPFELKKQISCSLQVTNKTENHVAFKIKTTNPKKYCVRPNIGIVSPNGNCDIVVTMQAQKELPTEMQCKDKFLLQSVIAPAGASPKDITAEMFNKDQGKVEECKLRVVYITPSSVGEEGDDGFSACNNTMDNGGSEAKSRVTKSTEEKAAAVQPGTKTDVLKKKTGGVSSITLVIVIGVIGIVIAYLVKRT</sequence>
<dbReference type="Gene3D" id="2.60.40.10">
    <property type="entry name" value="Immunoglobulins"/>
    <property type="match status" value="1"/>
</dbReference>
<dbReference type="GO" id="GO:0005886">
    <property type="term" value="C:plasma membrane"/>
    <property type="evidence" value="ECO:0007669"/>
    <property type="project" value="TreeGrafter"/>
</dbReference>
<gene>
    <name evidence="8" type="ORF">SASPL_123692</name>
</gene>
<evidence type="ECO:0000256" key="1">
    <source>
        <dbReference type="ARBA" id="ARBA00004211"/>
    </source>
</evidence>
<accession>A0A8X8XRN1</accession>
<dbReference type="GO" id="GO:0005789">
    <property type="term" value="C:endoplasmic reticulum membrane"/>
    <property type="evidence" value="ECO:0007669"/>
    <property type="project" value="InterPro"/>
</dbReference>
<reference evidence="8" key="2">
    <citation type="submission" date="2020-08" db="EMBL/GenBank/DDBJ databases">
        <title>Plant Genome Project.</title>
        <authorList>
            <person name="Zhang R.-G."/>
        </authorList>
    </citation>
    <scope>NUCLEOTIDE SEQUENCE</scope>
    <source>
        <strain evidence="8">Huo1</strain>
        <tissue evidence="8">Leaf</tissue>
    </source>
</reference>
<keyword evidence="5 6" id="KW-0472">Membrane</keyword>
<dbReference type="SUPFAM" id="SSF49354">
    <property type="entry name" value="PapD-like"/>
    <property type="match status" value="1"/>
</dbReference>
<evidence type="ECO:0000259" key="7">
    <source>
        <dbReference type="PROSITE" id="PS50202"/>
    </source>
</evidence>
<evidence type="ECO:0000256" key="4">
    <source>
        <dbReference type="ARBA" id="ARBA00022989"/>
    </source>
</evidence>
<dbReference type="FunFam" id="2.60.40.10:FF:000813">
    <property type="entry name" value="Vesicle-associated protein 1-1"/>
    <property type="match status" value="1"/>
</dbReference>
<reference evidence="8" key="1">
    <citation type="submission" date="2018-01" db="EMBL/GenBank/DDBJ databases">
        <authorList>
            <person name="Mao J.F."/>
        </authorList>
    </citation>
    <scope>NUCLEOTIDE SEQUENCE</scope>
    <source>
        <strain evidence="8">Huo1</strain>
        <tissue evidence="8">Leaf</tissue>
    </source>
</reference>
<feature type="transmembrane region" description="Helical" evidence="6">
    <location>
        <begin position="182"/>
        <end position="203"/>
    </location>
</feature>
<comment type="similarity">
    <text evidence="2">Belongs to the VAMP-associated protein (VAP) (TC 9.B.17) family.</text>
</comment>